<dbReference type="Proteomes" id="UP000196440">
    <property type="component" value="Unassembled WGS sequence"/>
</dbReference>
<organism evidence="1 2">
    <name type="scientific">Yersinia intermedia</name>
    <dbReference type="NCBI Taxonomy" id="631"/>
    <lineage>
        <taxon>Bacteria</taxon>
        <taxon>Pseudomonadati</taxon>
        <taxon>Pseudomonadota</taxon>
        <taxon>Gammaproteobacteria</taxon>
        <taxon>Enterobacterales</taxon>
        <taxon>Yersiniaceae</taxon>
        <taxon>Yersinia</taxon>
    </lineage>
</organism>
<proteinExistence type="predicted"/>
<dbReference type="RefSeq" id="WP_050086960.1">
    <property type="nucleotide sequence ID" value="NZ_CBCPKE010000017.1"/>
</dbReference>
<sequence>MKWEDIINSTKSDPAKFKQGVNIPEIDQEVWLTGISVTNGQSWKVKEFRDVQGAYKGKETCWVVTKESGGVIHSHPIGEAESRRLIK</sequence>
<evidence type="ECO:0000313" key="2">
    <source>
        <dbReference type="Proteomes" id="UP000196440"/>
    </source>
</evidence>
<dbReference type="EMBL" id="NHOI01000022">
    <property type="protein sequence ID" value="OVZ85064.1"/>
    <property type="molecule type" value="Genomic_DNA"/>
</dbReference>
<protein>
    <submittedName>
        <fullName evidence="1">Uncharacterized protein</fullName>
    </submittedName>
</protein>
<accession>A0A208ZX82</accession>
<gene>
    <name evidence="1" type="ORF">CBW57_14820</name>
</gene>
<reference evidence="1 2" key="1">
    <citation type="submission" date="2017-05" db="EMBL/GenBank/DDBJ databases">
        <title>Whole genome sequencing of Yersinia kristensenii.</title>
        <authorList>
            <person name="Campioni F."/>
        </authorList>
    </citation>
    <scope>NUCLEOTIDE SEQUENCE [LARGE SCALE GENOMIC DNA]</scope>
    <source>
        <strain evidence="1 2">CFSAN060536</strain>
    </source>
</reference>
<evidence type="ECO:0000313" key="1">
    <source>
        <dbReference type="EMBL" id="OVZ85064.1"/>
    </source>
</evidence>
<name>A0A208ZX82_YERIN</name>
<comment type="caution">
    <text evidence="1">The sequence shown here is derived from an EMBL/GenBank/DDBJ whole genome shotgun (WGS) entry which is preliminary data.</text>
</comment>
<dbReference type="AlphaFoldDB" id="A0A208ZX82"/>